<dbReference type="OrthoDB" id="9797538at2"/>
<comment type="similarity">
    <text evidence="1 3">Belongs to the short-chain dehydrogenases/reductases (SDR) family.</text>
</comment>
<dbReference type="Gene3D" id="3.40.50.720">
    <property type="entry name" value="NAD(P)-binding Rossmann-like Domain"/>
    <property type="match status" value="1"/>
</dbReference>
<dbReference type="PRINTS" id="PR00081">
    <property type="entry name" value="GDHRDH"/>
</dbReference>
<proteinExistence type="inferred from homology"/>
<dbReference type="PRINTS" id="PR00080">
    <property type="entry name" value="SDRFAMILY"/>
</dbReference>
<dbReference type="EMBL" id="SSSN01000003">
    <property type="protein sequence ID" value="THG35912.1"/>
    <property type="molecule type" value="Genomic_DNA"/>
</dbReference>
<protein>
    <submittedName>
        <fullName evidence="4">SDR family oxidoreductase</fullName>
    </submittedName>
</protein>
<evidence type="ECO:0000256" key="2">
    <source>
        <dbReference type="ARBA" id="ARBA00023002"/>
    </source>
</evidence>
<keyword evidence="2" id="KW-0560">Oxidoreductase</keyword>
<dbReference type="Proteomes" id="UP000307380">
    <property type="component" value="Unassembled WGS sequence"/>
</dbReference>
<gene>
    <name evidence="4" type="ORF">E6C70_06365</name>
</gene>
<dbReference type="Pfam" id="PF00106">
    <property type="entry name" value="adh_short"/>
    <property type="match status" value="1"/>
</dbReference>
<organism evidence="4 5">
    <name type="scientific">Orlajensenia flava</name>
    <dbReference type="NCBI Taxonomy" id="2565934"/>
    <lineage>
        <taxon>Bacteria</taxon>
        <taxon>Bacillati</taxon>
        <taxon>Actinomycetota</taxon>
        <taxon>Actinomycetes</taxon>
        <taxon>Micrococcales</taxon>
        <taxon>Microbacteriaceae</taxon>
        <taxon>Orlajensenia</taxon>
    </lineage>
</organism>
<accession>A0A4S4G096</accession>
<keyword evidence="5" id="KW-1185">Reference proteome</keyword>
<dbReference type="GO" id="GO:0016491">
    <property type="term" value="F:oxidoreductase activity"/>
    <property type="evidence" value="ECO:0007669"/>
    <property type="project" value="UniProtKB-KW"/>
</dbReference>
<comment type="caution">
    <text evidence="4">The sequence shown here is derived from an EMBL/GenBank/DDBJ whole genome shotgun (WGS) entry which is preliminary data.</text>
</comment>
<reference evidence="4 5" key="1">
    <citation type="submission" date="2019-04" db="EMBL/GenBank/DDBJ databases">
        <authorList>
            <person name="Jiang L."/>
        </authorList>
    </citation>
    <scope>NUCLEOTIDE SEQUENCE [LARGE SCALE GENOMIC DNA]</scope>
    <source>
        <strain evidence="4 5">YIM 131861</strain>
    </source>
</reference>
<dbReference type="PANTHER" id="PTHR42901">
    <property type="entry name" value="ALCOHOL DEHYDROGENASE"/>
    <property type="match status" value="1"/>
</dbReference>
<sequence length="263" mass="27529">MGTTALVTGASSGLGVEFARELARRGADLVLVARRQDRLEQLAVQLAESYGTVSTVIPMDLTASDAVSELRADLAERGVRVATLVNNAGFGTFGRLDGIAEQRVHDEVSLNVLALTELTRAFWPELVAHARTSPGNGALVNISSTAAYQPIPFMAVYGATKAYVRSFTEALWWEAKGTGLKVTALAPGATDTEFRQVAANDPVMVGPHQDAATAVATAFRALDARSTPPSVVSGALNAVGARGVGFVPRRSLLTVLGRSIAPS</sequence>
<evidence type="ECO:0000256" key="1">
    <source>
        <dbReference type="ARBA" id="ARBA00006484"/>
    </source>
</evidence>
<dbReference type="InterPro" id="IPR036291">
    <property type="entry name" value="NAD(P)-bd_dom_sf"/>
</dbReference>
<dbReference type="SUPFAM" id="SSF51735">
    <property type="entry name" value="NAD(P)-binding Rossmann-fold domains"/>
    <property type="match status" value="1"/>
</dbReference>
<dbReference type="AlphaFoldDB" id="A0A4S4G096"/>
<evidence type="ECO:0000313" key="5">
    <source>
        <dbReference type="Proteomes" id="UP000307380"/>
    </source>
</evidence>
<dbReference type="PANTHER" id="PTHR42901:SF1">
    <property type="entry name" value="ALCOHOL DEHYDROGENASE"/>
    <property type="match status" value="1"/>
</dbReference>
<dbReference type="PIRSF" id="PIRSF000126">
    <property type="entry name" value="11-beta-HSD1"/>
    <property type="match status" value="1"/>
</dbReference>
<dbReference type="InterPro" id="IPR002347">
    <property type="entry name" value="SDR_fam"/>
</dbReference>
<name>A0A4S4G096_9MICO</name>
<evidence type="ECO:0000256" key="3">
    <source>
        <dbReference type="RuleBase" id="RU000363"/>
    </source>
</evidence>
<evidence type="ECO:0000313" key="4">
    <source>
        <dbReference type="EMBL" id="THG35912.1"/>
    </source>
</evidence>